<dbReference type="OrthoDB" id="449062at2759"/>
<dbReference type="AlphaFoldDB" id="A0A7R8CF37"/>
<dbReference type="Proteomes" id="UP000675881">
    <property type="component" value="Chromosome 11"/>
</dbReference>
<proteinExistence type="predicted"/>
<dbReference type="Gene3D" id="1.20.1280.50">
    <property type="match status" value="1"/>
</dbReference>
<dbReference type="InterPro" id="IPR032675">
    <property type="entry name" value="LRR_dom_sf"/>
</dbReference>
<dbReference type="Gene3D" id="3.80.10.10">
    <property type="entry name" value="Ribonuclease Inhibitor"/>
    <property type="match status" value="2"/>
</dbReference>
<dbReference type="GO" id="GO:0031146">
    <property type="term" value="P:SCF-dependent proteasomal ubiquitin-dependent protein catabolic process"/>
    <property type="evidence" value="ECO:0007669"/>
    <property type="project" value="TreeGrafter"/>
</dbReference>
<feature type="domain" description="F-box" evidence="1">
    <location>
        <begin position="126"/>
        <end position="164"/>
    </location>
</feature>
<name>A0A7R8CF37_LEPSM</name>
<evidence type="ECO:0000313" key="3">
    <source>
        <dbReference type="Proteomes" id="UP000675881"/>
    </source>
</evidence>
<evidence type="ECO:0000259" key="1">
    <source>
        <dbReference type="Pfam" id="PF12937"/>
    </source>
</evidence>
<dbReference type="Pfam" id="PF12937">
    <property type="entry name" value="F-box-like"/>
    <property type="match status" value="1"/>
</dbReference>
<dbReference type="PANTHER" id="PTHR13318:SF247">
    <property type="entry name" value="GH16156P"/>
    <property type="match status" value="1"/>
</dbReference>
<evidence type="ECO:0000313" key="2">
    <source>
        <dbReference type="EMBL" id="CAF2802366.1"/>
    </source>
</evidence>
<accession>A0A7R8CF37</accession>
<dbReference type="PANTHER" id="PTHR13318">
    <property type="entry name" value="PARTNER OF PAIRED, ISOFORM B-RELATED"/>
    <property type="match status" value="1"/>
</dbReference>
<organism evidence="2 3">
    <name type="scientific">Lepeophtheirus salmonis</name>
    <name type="common">Salmon louse</name>
    <name type="synonym">Caligus salmonis</name>
    <dbReference type="NCBI Taxonomy" id="72036"/>
    <lineage>
        <taxon>Eukaryota</taxon>
        <taxon>Metazoa</taxon>
        <taxon>Ecdysozoa</taxon>
        <taxon>Arthropoda</taxon>
        <taxon>Crustacea</taxon>
        <taxon>Multicrustacea</taxon>
        <taxon>Hexanauplia</taxon>
        <taxon>Copepoda</taxon>
        <taxon>Siphonostomatoida</taxon>
        <taxon>Caligidae</taxon>
        <taxon>Lepeophtheirus</taxon>
    </lineage>
</organism>
<dbReference type="InterPro" id="IPR036047">
    <property type="entry name" value="F-box-like_dom_sf"/>
</dbReference>
<reference evidence="2" key="1">
    <citation type="submission" date="2021-02" db="EMBL/GenBank/DDBJ databases">
        <authorList>
            <person name="Bekaert M."/>
        </authorList>
    </citation>
    <scope>NUCLEOTIDE SEQUENCE</scope>
    <source>
        <strain evidence="2">IoA-00</strain>
    </source>
</reference>
<sequence>MISRQQLTHSHNSTYKLALLPRLYGWISLRSRAIAASYAIRNIVSRSREYCNNFIELNVEDLLNEAQQRYKSDINSVAALKAALRDLGLEVKLEEQWKVLPEKKVRRSEEENPLKDKEDLFSKICDDIVLRICSHLDMMSLLNLCETCQRLSRICGDKSLWIHPDSGPYSPSLLHLRKIVGRFLNWKTSSLRIKGLLKNKSQSLSRALLELMSSRAPNLRSLTLDHHLIDANKIKITDFPDGFSKLAELRLRDSSVINALDKESYFKEMHLKFPALKVLDLACSTWVPNHSLLAICKLENLEELSLNGCYRIGECFVYTALATRFGFRNLRIIDLRGTFVGNPEMQCFGRLPQITKAYFGNIITSRPSLSEGDGKIEDRGIASLIDVESPSSLTHLSLQKTGLTDKMLQILAKKLPLVFLDVRDTNVTNEGIENFLTIKPQCKLLHST</sequence>
<protein>
    <submittedName>
        <fullName evidence="2">(salmon louse) hypothetical protein</fullName>
    </submittedName>
</protein>
<dbReference type="SUPFAM" id="SSF52047">
    <property type="entry name" value="RNI-like"/>
    <property type="match status" value="1"/>
</dbReference>
<dbReference type="GO" id="GO:0019005">
    <property type="term" value="C:SCF ubiquitin ligase complex"/>
    <property type="evidence" value="ECO:0007669"/>
    <property type="project" value="TreeGrafter"/>
</dbReference>
<keyword evidence="3" id="KW-1185">Reference proteome</keyword>
<dbReference type="SUPFAM" id="SSF81383">
    <property type="entry name" value="F-box domain"/>
    <property type="match status" value="1"/>
</dbReference>
<dbReference type="InterPro" id="IPR001810">
    <property type="entry name" value="F-box_dom"/>
</dbReference>
<dbReference type="EMBL" id="HG994590">
    <property type="protein sequence ID" value="CAF2802366.1"/>
    <property type="molecule type" value="Genomic_DNA"/>
</dbReference>
<gene>
    <name evidence="2" type="ORF">LSAA_3320</name>
</gene>